<dbReference type="EMBL" id="CM040993">
    <property type="protein sequence ID" value="MCJ8743464.1"/>
    <property type="molecule type" value="Genomic_DNA"/>
</dbReference>
<organism evidence="1 2">
    <name type="scientific">Pangasius djambal</name>
    <dbReference type="NCBI Taxonomy" id="1691987"/>
    <lineage>
        <taxon>Eukaryota</taxon>
        <taxon>Metazoa</taxon>
        <taxon>Chordata</taxon>
        <taxon>Craniata</taxon>
        <taxon>Vertebrata</taxon>
        <taxon>Euteleostomi</taxon>
        <taxon>Actinopterygii</taxon>
        <taxon>Neopterygii</taxon>
        <taxon>Teleostei</taxon>
        <taxon>Ostariophysi</taxon>
        <taxon>Siluriformes</taxon>
        <taxon>Pangasiidae</taxon>
        <taxon>Pangasius</taxon>
    </lineage>
</organism>
<proteinExistence type="predicted"/>
<sequence length="105" mass="12200">MGLFLFCWVASLFYQQICAAPRNEGFRQRPLLDISKFWHISDLHIDPTYHVTEDRTKVCYSSKGFPASDPGIFGDFMCDSPYELILSAFSYMNTVDLEPEFIIWT</sequence>
<reference evidence="1" key="1">
    <citation type="submission" date="2020-02" db="EMBL/GenBank/DDBJ databases">
        <title>Genome sequencing of the panga catfish, Pangasius djambal.</title>
        <authorList>
            <person name="Wen M."/>
            <person name="Zahm M."/>
            <person name="Roques C."/>
            <person name="Cabau C."/>
            <person name="Klopp C."/>
            <person name="Donnadieu C."/>
            <person name="Jouanno E."/>
            <person name="Avarre J.-C."/>
            <person name="Campet M."/>
            <person name="Ha T."/>
            <person name="Dugue R."/>
            <person name="Lampietro C."/>
            <person name="Louis A."/>
            <person name="Herpin A."/>
            <person name="Echchiki A."/>
            <person name="Berthelot C."/>
            <person name="Parey E."/>
            <person name="Roest-Crollius H."/>
            <person name="Braasch I."/>
            <person name="Postlethwait J.H."/>
            <person name="Bobe J."/>
            <person name="Montfort J."/>
            <person name="Bouchez O."/>
            <person name="Begum T."/>
            <person name="Schartl M."/>
            <person name="Gustiano R."/>
            <person name="Guiguen Y."/>
        </authorList>
    </citation>
    <scope>NUCLEOTIDE SEQUENCE</scope>
    <source>
        <strain evidence="1">Pdj_M5554</strain>
    </source>
</reference>
<protein>
    <submittedName>
        <fullName evidence="1">Uncharacterized protein</fullName>
    </submittedName>
</protein>
<gene>
    <name evidence="1" type="ORF">PDJAM_G00094320</name>
</gene>
<evidence type="ECO:0000313" key="2">
    <source>
        <dbReference type="Proteomes" id="UP000830395"/>
    </source>
</evidence>
<evidence type="ECO:0000313" key="1">
    <source>
        <dbReference type="EMBL" id="MCJ8743464.1"/>
    </source>
</evidence>
<dbReference type="Proteomes" id="UP000830395">
    <property type="component" value="Chromosome 19"/>
</dbReference>
<keyword evidence="2" id="KW-1185">Reference proteome</keyword>
<name>A0ACC5Z621_9TELE</name>
<comment type="caution">
    <text evidence="1">The sequence shown here is derived from an EMBL/GenBank/DDBJ whole genome shotgun (WGS) entry which is preliminary data.</text>
</comment>
<accession>A0ACC5Z621</accession>
<feature type="non-terminal residue" evidence="1">
    <location>
        <position position="105"/>
    </location>
</feature>